<dbReference type="AlphaFoldDB" id="A0A1G1VRM0"/>
<accession>A0A1G1VRM0</accession>
<evidence type="ECO:0008006" key="3">
    <source>
        <dbReference type="Google" id="ProtNLM"/>
    </source>
</evidence>
<dbReference type="Proteomes" id="UP000177324">
    <property type="component" value="Unassembled WGS sequence"/>
</dbReference>
<dbReference type="PANTHER" id="PTHR37833:SF1">
    <property type="entry name" value="SIGNAL PEPTIDE PROTEIN"/>
    <property type="match status" value="1"/>
</dbReference>
<proteinExistence type="predicted"/>
<organism evidence="1 2">
    <name type="scientific">Candidatus Chisholmbacteria bacterium RIFCSPHIGHO2_01_FULL_48_12</name>
    <dbReference type="NCBI Taxonomy" id="1797589"/>
    <lineage>
        <taxon>Bacteria</taxon>
        <taxon>Candidatus Chisholmiibacteriota</taxon>
    </lineage>
</organism>
<dbReference type="STRING" id="1797589.A2784_05015"/>
<evidence type="ECO:0000313" key="2">
    <source>
        <dbReference type="Proteomes" id="UP000177324"/>
    </source>
</evidence>
<protein>
    <recommendedName>
        <fullName evidence="3">DUF1573 domain-containing protein</fullName>
    </recommendedName>
</protein>
<dbReference type="PANTHER" id="PTHR37833">
    <property type="entry name" value="LIPOPROTEIN-RELATED"/>
    <property type="match status" value="1"/>
</dbReference>
<dbReference type="EMBL" id="MHCH01000010">
    <property type="protein sequence ID" value="OGY18043.1"/>
    <property type="molecule type" value="Genomic_DNA"/>
</dbReference>
<comment type="caution">
    <text evidence="1">The sequence shown here is derived from an EMBL/GenBank/DDBJ whole genome shotgun (WGS) entry which is preliminary data.</text>
</comment>
<gene>
    <name evidence="1" type="ORF">A2784_05015</name>
</gene>
<name>A0A1G1VRM0_9BACT</name>
<sequence>MSNRFIIGVIGVTVLVLVLGAVAAVKWSASSASLAGGGKLQLVEKTHDWGDIPINGGKVEKVFEVVNDSETALELANFATSCMCTTVVVKTKEGESPAFGMHEQSAWKGRVEPGETAAVKVVFDPAYHGPSGKGVMTRVVSFETSDPDNKKVELWLKGKVI</sequence>
<dbReference type="Gene3D" id="2.60.40.10">
    <property type="entry name" value="Immunoglobulins"/>
    <property type="match status" value="1"/>
</dbReference>
<dbReference type="InterPro" id="IPR013783">
    <property type="entry name" value="Ig-like_fold"/>
</dbReference>
<reference evidence="1 2" key="1">
    <citation type="journal article" date="2016" name="Nat. Commun.">
        <title>Thousands of microbial genomes shed light on interconnected biogeochemical processes in an aquifer system.</title>
        <authorList>
            <person name="Anantharaman K."/>
            <person name="Brown C.T."/>
            <person name="Hug L.A."/>
            <person name="Sharon I."/>
            <person name="Castelle C.J."/>
            <person name="Probst A.J."/>
            <person name="Thomas B.C."/>
            <person name="Singh A."/>
            <person name="Wilkins M.J."/>
            <person name="Karaoz U."/>
            <person name="Brodie E.L."/>
            <person name="Williams K.H."/>
            <person name="Hubbard S.S."/>
            <person name="Banfield J.F."/>
        </authorList>
    </citation>
    <scope>NUCLEOTIDE SEQUENCE [LARGE SCALE GENOMIC DNA]</scope>
</reference>
<dbReference type="Pfam" id="PF07610">
    <property type="entry name" value="DUF1573"/>
    <property type="match status" value="1"/>
</dbReference>
<dbReference type="InterPro" id="IPR011467">
    <property type="entry name" value="DUF1573"/>
</dbReference>
<evidence type="ECO:0000313" key="1">
    <source>
        <dbReference type="EMBL" id="OGY18043.1"/>
    </source>
</evidence>